<feature type="compositionally biased region" description="Low complexity" evidence="1">
    <location>
        <begin position="669"/>
        <end position="687"/>
    </location>
</feature>
<feature type="region of interest" description="Disordered" evidence="1">
    <location>
        <begin position="664"/>
        <end position="714"/>
    </location>
</feature>
<dbReference type="SMART" id="SM01080">
    <property type="entry name" value="CHASE2"/>
    <property type="match status" value="1"/>
</dbReference>
<protein>
    <submittedName>
        <fullName evidence="4">CHASE2 domain-containing protein</fullName>
    </submittedName>
</protein>
<feature type="compositionally biased region" description="Basic and acidic residues" evidence="1">
    <location>
        <begin position="506"/>
        <end position="518"/>
    </location>
</feature>
<dbReference type="SUPFAM" id="SSF55073">
    <property type="entry name" value="Nucleotide cyclase"/>
    <property type="match status" value="1"/>
</dbReference>
<evidence type="ECO:0000259" key="3">
    <source>
        <dbReference type="PROSITE" id="PS50125"/>
    </source>
</evidence>
<evidence type="ECO:0000256" key="1">
    <source>
        <dbReference type="SAM" id="MobiDB-lite"/>
    </source>
</evidence>
<feature type="compositionally biased region" description="Basic residues" evidence="1">
    <location>
        <begin position="561"/>
        <end position="570"/>
    </location>
</feature>
<keyword evidence="2" id="KW-1133">Transmembrane helix</keyword>
<dbReference type="AlphaFoldDB" id="A0A952FNG2"/>
<dbReference type="GO" id="GO:0009190">
    <property type="term" value="P:cyclic nucleotide biosynthetic process"/>
    <property type="evidence" value="ECO:0007669"/>
    <property type="project" value="InterPro"/>
</dbReference>
<proteinExistence type="predicted"/>
<dbReference type="EMBL" id="JAEKLZ010000391">
    <property type="protein sequence ID" value="MBW8728322.1"/>
    <property type="molecule type" value="Genomic_DNA"/>
</dbReference>
<dbReference type="GO" id="GO:0035556">
    <property type="term" value="P:intracellular signal transduction"/>
    <property type="evidence" value="ECO:0007669"/>
    <property type="project" value="InterPro"/>
</dbReference>
<feature type="compositionally biased region" description="Basic residues" evidence="1">
    <location>
        <begin position="541"/>
        <end position="553"/>
    </location>
</feature>
<feature type="domain" description="Guanylate cyclase" evidence="3">
    <location>
        <begin position="471"/>
        <end position="497"/>
    </location>
</feature>
<evidence type="ECO:0000313" key="4">
    <source>
        <dbReference type="EMBL" id="MBW8728322.1"/>
    </source>
</evidence>
<feature type="transmembrane region" description="Helical" evidence="2">
    <location>
        <begin position="352"/>
        <end position="371"/>
    </location>
</feature>
<dbReference type="Gene3D" id="3.30.70.1230">
    <property type="entry name" value="Nucleotide cyclase"/>
    <property type="match status" value="1"/>
</dbReference>
<dbReference type="Pfam" id="PF05226">
    <property type="entry name" value="CHASE2"/>
    <property type="match status" value="1"/>
</dbReference>
<dbReference type="InterPro" id="IPR029787">
    <property type="entry name" value="Nucleotide_cyclase"/>
</dbReference>
<dbReference type="GO" id="GO:0004016">
    <property type="term" value="F:adenylate cyclase activity"/>
    <property type="evidence" value="ECO:0007669"/>
    <property type="project" value="UniProtKB-ARBA"/>
</dbReference>
<gene>
    <name evidence="4" type="ORF">JF625_24655</name>
</gene>
<dbReference type="PROSITE" id="PS50125">
    <property type="entry name" value="GUANYLATE_CYCLASE_2"/>
    <property type="match status" value="1"/>
</dbReference>
<evidence type="ECO:0000313" key="5">
    <source>
        <dbReference type="Proteomes" id="UP000700706"/>
    </source>
</evidence>
<comment type="caution">
    <text evidence="4">The sequence shown here is derived from an EMBL/GenBank/DDBJ whole genome shotgun (WGS) entry which is preliminary data.</text>
</comment>
<keyword evidence="2" id="KW-0472">Membrane</keyword>
<name>A0A952FNG2_9PROT</name>
<organism evidence="4 5">
    <name type="scientific">Inquilinus limosus</name>
    <dbReference type="NCBI Taxonomy" id="171674"/>
    <lineage>
        <taxon>Bacteria</taxon>
        <taxon>Pseudomonadati</taxon>
        <taxon>Pseudomonadota</taxon>
        <taxon>Alphaproteobacteria</taxon>
        <taxon>Rhodospirillales</taxon>
        <taxon>Rhodospirillaceae</taxon>
        <taxon>Inquilinus</taxon>
    </lineage>
</organism>
<dbReference type="Proteomes" id="UP000700706">
    <property type="component" value="Unassembled WGS sequence"/>
</dbReference>
<feature type="compositionally biased region" description="Basic and acidic residues" evidence="1">
    <location>
        <begin position="691"/>
        <end position="701"/>
    </location>
</feature>
<feature type="compositionally biased region" description="Low complexity" evidence="1">
    <location>
        <begin position="593"/>
        <end position="602"/>
    </location>
</feature>
<feature type="region of interest" description="Disordered" evidence="1">
    <location>
        <begin position="498"/>
        <end position="644"/>
    </location>
</feature>
<reference evidence="4" key="1">
    <citation type="submission" date="2020-06" db="EMBL/GenBank/DDBJ databases">
        <title>Stable isotope informed genome-resolved metagenomics uncovers potential trophic interactions in rhizosphere soil.</title>
        <authorList>
            <person name="Starr E.P."/>
            <person name="Shi S."/>
            <person name="Blazewicz S.J."/>
            <person name="Koch B.J."/>
            <person name="Probst A.J."/>
            <person name="Hungate B.A."/>
            <person name="Pett-Ridge J."/>
            <person name="Firestone M.K."/>
            <person name="Banfield J.F."/>
        </authorList>
    </citation>
    <scope>NUCLEOTIDE SEQUENCE</scope>
    <source>
        <strain evidence="4">YM_69_17</strain>
    </source>
</reference>
<dbReference type="InterPro" id="IPR007890">
    <property type="entry name" value="CHASE2"/>
</dbReference>
<feature type="transmembrane region" description="Helical" evidence="2">
    <location>
        <begin position="378"/>
        <end position="399"/>
    </location>
</feature>
<accession>A0A952FNG2</accession>
<evidence type="ECO:0000256" key="2">
    <source>
        <dbReference type="SAM" id="Phobius"/>
    </source>
</evidence>
<keyword evidence="2" id="KW-0812">Transmembrane</keyword>
<dbReference type="InterPro" id="IPR001054">
    <property type="entry name" value="A/G_cyclase"/>
</dbReference>
<sequence length="714" mass="75506">MRRPWRRLALILPGLLVLAGLVGLRLADPAPVSALRLQGFDLFQRLAPRPYDPDVPVRVVAIDDESLRRLGQWPWPRDRLARLVDRLGQAGAAAVALDLVLAEPDRSAPARIAELLAGRADPAELAALTKDLPDPDRELASALGRVPSVVAFAPADAPGRLPRIKASFAEIGPARQRLDVSAAAVPSLPEFEAAAAGNGSIGAPAGRDEVLRRLPAVALLGDALIPSLAVEALRVAQGAGTVTLRAAPDGPGLDAVRVGEAIVPVAPDGQFWLRFTADVPARQVPAWQLLEPVTPSPDPAAALRGRIMLIGVTATGFGDTVLTPLRDRIAGVTAHAEALEQILLGQALTRPAWATAAEVGLLLALGLALVASWRRLPAIASGGLVVLAAAAIVAGAFLAYRQAGLLLDPTLPALGLLLTHGAVAATAQWRVERERRAIRTAFAQYLAPSLVTRLTEHPERLRLGGEWREMSFVFTDIAGFTSLSESVPPDRLVATLRAGGRRHHRQDGGRRAARDVRRAAGPAGPCRPRHRLRPGGPPLQHRIRRRPPGRGHALRRDPDRRHHRRRRGRQFRQPAPFRLHRLQRGGEPGGAAGECQQGAGHAALRRRRHGQGLPGPGVPAGGAAAAARRRRADRGHDPRRVVPRPRRGLCRGLCGAAPGRVRGGGAVRGAGCRVSRGPVGTAADPPAGGRGDGRRDCDRLRPGCRLSAGAAGGS</sequence>